<keyword evidence="1" id="KW-0812">Transmembrane</keyword>
<feature type="transmembrane region" description="Helical" evidence="1">
    <location>
        <begin position="190"/>
        <end position="211"/>
    </location>
</feature>
<feature type="transmembrane region" description="Helical" evidence="1">
    <location>
        <begin position="162"/>
        <end position="184"/>
    </location>
</feature>
<feature type="transmembrane region" description="Helical" evidence="1">
    <location>
        <begin position="133"/>
        <end position="155"/>
    </location>
</feature>
<organism evidence="2">
    <name type="scientific">hydrothermal vent metagenome</name>
    <dbReference type="NCBI Taxonomy" id="652676"/>
    <lineage>
        <taxon>unclassified sequences</taxon>
        <taxon>metagenomes</taxon>
        <taxon>ecological metagenomes</taxon>
    </lineage>
</organism>
<gene>
    <name evidence="2" type="ORF">MNBD_GAMMA24-1393</name>
</gene>
<evidence type="ECO:0000313" key="2">
    <source>
        <dbReference type="EMBL" id="VAX12224.1"/>
    </source>
</evidence>
<dbReference type="InterPro" id="IPR031617">
    <property type="entry name" value="PelG"/>
</dbReference>
<keyword evidence="1" id="KW-1133">Transmembrane helix</keyword>
<reference evidence="2" key="1">
    <citation type="submission" date="2018-06" db="EMBL/GenBank/DDBJ databases">
        <authorList>
            <person name="Zhirakovskaya E."/>
        </authorList>
    </citation>
    <scope>NUCLEOTIDE SEQUENCE</scope>
</reference>
<keyword evidence="1" id="KW-0472">Membrane</keyword>
<proteinExistence type="predicted"/>
<feature type="transmembrane region" description="Helical" evidence="1">
    <location>
        <begin position="58"/>
        <end position="84"/>
    </location>
</feature>
<dbReference type="Pfam" id="PF16933">
    <property type="entry name" value="PelG"/>
    <property type="match status" value="1"/>
</dbReference>
<feature type="transmembrane region" description="Helical" evidence="1">
    <location>
        <begin position="21"/>
        <end position="52"/>
    </location>
</feature>
<feature type="transmembrane region" description="Helical" evidence="1">
    <location>
        <begin position="396"/>
        <end position="416"/>
    </location>
</feature>
<dbReference type="AlphaFoldDB" id="A0A3B1BKA6"/>
<dbReference type="EMBL" id="UOFZ01000025">
    <property type="protein sequence ID" value="VAX12224.1"/>
    <property type="molecule type" value="Genomic_DNA"/>
</dbReference>
<feature type="transmembrane region" description="Helical" evidence="1">
    <location>
        <begin position="363"/>
        <end position="389"/>
    </location>
</feature>
<feature type="transmembrane region" description="Helical" evidence="1">
    <location>
        <begin position="274"/>
        <end position="292"/>
    </location>
</feature>
<evidence type="ECO:0000256" key="1">
    <source>
        <dbReference type="SAM" id="Phobius"/>
    </source>
</evidence>
<feature type="transmembrane region" description="Helical" evidence="1">
    <location>
        <begin position="231"/>
        <end position="254"/>
    </location>
</feature>
<feature type="transmembrane region" description="Helical" evidence="1">
    <location>
        <begin position="422"/>
        <end position="442"/>
    </location>
</feature>
<name>A0A3B1BKA6_9ZZZZ</name>
<feature type="transmembrane region" description="Helical" evidence="1">
    <location>
        <begin position="332"/>
        <end position="351"/>
    </location>
</feature>
<feature type="transmembrane region" description="Helical" evidence="1">
    <location>
        <begin position="105"/>
        <end position="127"/>
    </location>
</feature>
<accession>A0A3B1BKA6</accession>
<sequence length="459" mass="51516">MAGIGFEIRRILEKDTLLSLLEAYGFAGLISSGPWVLSILGVMMIGILSYTLVSPQVLIVQFLVSVTYLMAFSLMLTGVLQLMFTRFIADRLFELKKAIILPNMLGALCLTTLVAGGSGALVLALLFEQSLVYRLLMLANFVALCNLWIVIIFLSSMKAYRLIVGLFFAGYSIAVLSALALSLLGFGMDGLLFGVLVGHSFLLFSFLFIIVQAYPGEQLIAFDFLKKKQIFISLIFTGFFFNLGIWADKLIFWFYPDTSQIIIGPLRASLIYDLPIFLAYLSIIPGMAVFLVRMEADFAEQYDLFYTSIREGDTLQRIYYRKDRMVYTARQGIYEIFKVQGITVVLLLLWGQDILQAIGISPLYVRLFYIDVVGVSVQVLLLSIMNVLFYLDGRRIALFLSLLFLLSNSLFSWLSIQLGASFFGYGFTLAMALTSLVGLALLSRKMNRLEYETFMLQGA</sequence>
<protein>
    <submittedName>
        <fullName evidence="2">Pellicle/biofilm biosynthesis inner membrane protein PelG, MATE family transporter</fullName>
    </submittedName>
</protein>